<dbReference type="EMBL" id="CP018632">
    <property type="protein sequence ID" value="ASJ70769.1"/>
    <property type="molecule type" value="Genomic_DNA"/>
</dbReference>
<accession>A0A2Z2NHY9</accession>
<dbReference type="AlphaFoldDB" id="A0A2Z2NHY9"/>
<evidence type="ECO:0000313" key="3">
    <source>
        <dbReference type="Proteomes" id="UP000250079"/>
    </source>
</evidence>
<dbReference type="KEGG" id="gai:IMCC3135_03280"/>
<dbReference type="PROSITE" id="PS51257">
    <property type="entry name" value="PROKAR_LIPOPROTEIN"/>
    <property type="match status" value="1"/>
</dbReference>
<keyword evidence="1" id="KW-0732">Signal</keyword>
<feature type="signal peptide" evidence="1">
    <location>
        <begin position="1"/>
        <end position="27"/>
    </location>
</feature>
<evidence type="ECO:0008006" key="4">
    <source>
        <dbReference type="Google" id="ProtNLM"/>
    </source>
</evidence>
<sequence length="368" mass="40871">MTIGVKALNSIAALPVALLCLLTSSCATPDSPGSELFSLPETPEYYRPQTVGSDSLYNPASAFFDYTLDTLQLPANFDTDNFSDNLDQAWEQLMHPKRSIDNEGGFQRFINREIFPIDSEYRRDSFAALPNYGLHLLGGGMAYRRDVEWFTARGYRYPRLAATSLAMVSEVLQEALEVQNTTDSDPVADVYLFRPLGILLFSQDRIAHYIQEKLDPAIWPAISAWDLTSDKFTNTGISYVYRPPGLTIKNARLFVYTGLNNLLGLSHPLPSGNSLSWGVGAAVQEIVRQRNVQADLRPSIGLFLDREKSLLASMVYNDAGTTHLRFNLYPGGLPSIKNFGLFLSFDDDWAVSAGLVYRMPIGLAVGSR</sequence>
<evidence type="ECO:0000313" key="2">
    <source>
        <dbReference type="EMBL" id="ASJ70769.1"/>
    </source>
</evidence>
<protein>
    <recommendedName>
        <fullName evidence="4">DUF3943 domain-containing protein</fullName>
    </recommendedName>
</protein>
<keyword evidence="3" id="KW-1185">Reference proteome</keyword>
<feature type="chain" id="PRO_5016461845" description="DUF3943 domain-containing protein" evidence="1">
    <location>
        <begin position="28"/>
        <end position="368"/>
    </location>
</feature>
<evidence type="ECO:0000256" key="1">
    <source>
        <dbReference type="SAM" id="SignalP"/>
    </source>
</evidence>
<name>A0A2Z2NHY9_9GAMM</name>
<dbReference type="RefSeq" id="WP_088916279.1">
    <property type="nucleotide sequence ID" value="NZ_CP018632.1"/>
</dbReference>
<organism evidence="2 3">
    <name type="scientific">Granulosicoccus antarcticus IMCC3135</name>
    <dbReference type="NCBI Taxonomy" id="1192854"/>
    <lineage>
        <taxon>Bacteria</taxon>
        <taxon>Pseudomonadati</taxon>
        <taxon>Pseudomonadota</taxon>
        <taxon>Gammaproteobacteria</taxon>
        <taxon>Chromatiales</taxon>
        <taxon>Granulosicoccaceae</taxon>
        <taxon>Granulosicoccus</taxon>
    </lineage>
</organism>
<proteinExistence type="predicted"/>
<reference evidence="2 3" key="1">
    <citation type="submission" date="2016-12" db="EMBL/GenBank/DDBJ databases">
        <authorList>
            <person name="Song W.-J."/>
            <person name="Kurnit D.M."/>
        </authorList>
    </citation>
    <scope>NUCLEOTIDE SEQUENCE [LARGE SCALE GENOMIC DNA]</scope>
    <source>
        <strain evidence="2 3">IMCC3135</strain>
    </source>
</reference>
<dbReference type="OrthoDB" id="5289303at2"/>
<dbReference type="Proteomes" id="UP000250079">
    <property type="component" value="Chromosome"/>
</dbReference>
<gene>
    <name evidence="2" type="ORF">IMCC3135_03280</name>
</gene>